<keyword evidence="6" id="KW-0812">Transmembrane</keyword>
<comment type="catalytic activity">
    <reaction evidence="1">
        <text>Cleaves several transcription factors that are type-2 transmembrane proteins within membrane-spanning domains. Known substrates include sterol regulatory element-binding protein (SREBP) -1, SREBP-2 and forms of the transcriptional activator ATF6. SREBP-2 is cleaved at the site 477-DRSRILL-|-CVLTFLCLSFNPLTSLLQWGGA-505. The residues Asn-Pro, 11 residues distal to the site of cleavage in the membrane-spanning domain, are important for cleavage by S2P endopeptidase. Replacement of either of these residues does not prevent cleavage, but there is no cleavage if both of these residues are replaced.</text>
        <dbReference type="EC" id="3.4.24.85"/>
    </reaction>
</comment>
<dbReference type="AlphaFoldDB" id="A0A6S7FU37"/>
<keyword evidence="12" id="KW-0645">Protease</keyword>
<keyword evidence="7" id="KW-1133">Transmembrane helix</keyword>
<dbReference type="Proteomes" id="UP001152795">
    <property type="component" value="Unassembled WGS sequence"/>
</dbReference>
<dbReference type="GO" id="GO:0016020">
    <property type="term" value="C:membrane"/>
    <property type="evidence" value="ECO:0007669"/>
    <property type="project" value="InterPro"/>
</dbReference>
<evidence type="ECO:0000256" key="8">
    <source>
        <dbReference type="ARBA" id="ARBA00023136"/>
    </source>
</evidence>
<evidence type="ECO:0000256" key="3">
    <source>
        <dbReference type="ARBA" id="ARBA00009989"/>
    </source>
</evidence>
<dbReference type="GO" id="GO:0012505">
    <property type="term" value="C:endomembrane system"/>
    <property type="evidence" value="ECO:0007669"/>
    <property type="project" value="UniProtKB-SubCell"/>
</dbReference>
<evidence type="ECO:0000256" key="7">
    <source>
        <dbReference type="ARBA" id="ARBA00022989"/>
    </source>
</evidence>
<evidence type="ECO:0000256" key="9">
    <source>
        <dbReference type="ARBA" id="ARBA00032658"/>
    </source>
</evidence>
<evidence type="ECO:0000256" key="5">
    <source>
        <dbReference type="ARBA" id="ARBA00014400"/>
    </source>
</evidence>
<evidence type="ECO:0000256" key="6">
    <source>
        <dbReference type="ARBA" id="ARBA00022692"/>
    </source>
</evidence>
<dbReference type="PANTHER" id="PTHR13325:SF3">
    <property type="entry name" value="MEMBRANE-BOUND TRANSCRIPTION FACTOR SITE-2 PROTEASE"/>
    <property type="match status" value="1"/>
</dbReference>
<dbReference type="GO" id="GO:0005737">
    <property type="term" value="C:cytoplasm"/>
    <property type="evidence" value="ECO:0007669"/>
    <property type="project" value="TreeGrafter"/>
</dbReference>
<comment type="function">
    <text evidence="10">Zinc metalloprotease that mediates intramembrane proteolysis of proteins such as ATF6, ATF6B, SREBF1/SREBP1 and SREBF2/SREBP2. Catalyzes the second step in the proteolytic activation of the sterol regulatory element-binding proteins (SREBPs) SREBF1/SREBP1 and SREBF2/SREBP2: cleaves SREBPs within the first transmembrane segment, thereby releasing the N-terminal segment with a portion of the transmembrane segment attached. Mature N-terminal SREBP fragments shuttle to the nucleus and activate gene transcription. Also mediates the second step in the proteolytic activation of the cyclic AMP-dependent transcription factor ATF-6 (ATF6 and ATF6B). Involved in intramembrane proteolysis during bone formation. In astrocytes and osteoblasts, upon DNA damage and ER stress, mediates the second step of the regulated intramembrane proteolytic activation of the transcription factor CREB3L1, leading to the inhibition of cell-cycle progression.</text>
</comment>
<sequence>MSHVPAVLVVIFFWSLLYVGDFILKKYRRLSRTYKELLDENGLSFSFGHIRWYTTKFNRCFFRWGKHYPSLTQAWFTAGACFGVCVMVVSVLILSWTLSQALTKNSPEQVLTPVMPGINLPWSHILYYLLTLTLAGIVHEVGHALAAVREQVRVNGFGIFFMVLYPGAFVDLYTEHLAVISPLRQLRIYCAGVWHNFILALIAVGFLWILPSLLSLGYVSNRGAVILDLIKGSAVEDSLVVGDYITSVDNCLVKNVVEWKSCLKKTIVEPQHGFCTDMMTMTRKNSFLETESYIFKEVQDCCGNLTASRLCFSYQSHLGQKGLSCLPARTMMSDKICNIPSNCPEKGEKVCIHPSLDNSSRLIKISHYKGKDVLYVGDPYILYFSVSVGNYLPIFKFSPLSLPLVLETFFMYIISLSSALALLNAAPCYWLDGQWILYALVDYTLSQSLPDVRTRNRLCKIVLTAGTFLLAANILLALWTLGSMT</sequence>
<dbReference type="GO" id="GO:1905897">
    <property type="term" value="P:regulation of response to endoplasmic reticulum stress"/>
    <property type="evidence" value="ECO:0007669"/>
    <property type="project" value="TreeGrafter"/>
</dbReference>
<dbReference type="InterPro" id="IPR001193">
    <property type="entry name" value="MBTPS2"/>
</dbReference>
<keyword evidence="13" id="KW-1185">Reference proteome</keyword>
<organism evidence="12 13">
    <name type="scientific">Paramuricea clavata</name>
    <name type="common">Red gorgonian</name>
    <name type="synonym">Violescent sea-whip</name>
    <dbReference type="NCBI Taxonomy" id="317549"/>
    <lineage>
        <taxon>Eukaryota</taxon>
        <taxon>Metazoa</taxon>
        <taxon>Cnidaria</taxon>
        <taxon>Anthozoa</taxon>
        <taxon>Octocorallia</taxon>
        <taxon>Malacalcyonacea</taxon>
        <taxon>Plexauridae</taxon>
        <taxon>Paramuricea</taxon>
    </lineage>
</organism>
<dbReference type="GO" id="GO:0031293">
    <property type="term" value="P:membrane protein intracellular domain proteolysis"/>
    <property type="evidence" value="ECO:0007669"/>
    <property type="project" value="TreeGrafter"/>
</dbReference>
<feature type="domain" description="Peptidase M50" evidence="11">
    <location>
        <begin position="128"/>
        <end position="450"/>
    </location>
</feature>
<dbReference type="EC" id="3.4.24.85" evidence="4"/>
<name>A0A6S7FU37_PARCT</name>
<keyword evidence="12" id="KW-0378">Hydrolase</keyword>
<comment type="caution">
    <text evidence="12">The sequence shown here is derived from an EMBL/GenBank/DDBJ whole genome shotgun (WGS) entry which is preliminary data.</text>
</comment>
<gene>
    <name evidence="12" type="ORF">PACLA_8A070701</name>
</gene>
<evidence type="ECO:0000259" key="11">
    <source>
        <dbReference type="Pfam" id="PF02163"/>
    </source>
</evidence>
<dbReference type="InterPro" id="IPR036034">
    <property type="entry name" value="PDZ_sf"/>
</dbReference>
<dbReference type="OrthoDB" id="69989at2759"/>
<dbReference type="EMBL" id="CACRXK020000628">
    <property type="protein sequence ID" value="CAB3983564.1"/>
    <property type="molecule type" value="Genomic_DNA"/>
</dbReference>
<accession>A0A6S7FU37</accession>
<evidence type="ECO:0000313" key="12">
    <source>
        <dbReference type="EMBL" id="CAB3983564.1"/>
    </source>
</evidence>
<dbReference type="GO" id="GO:0004222">
    <property type="term" value="F:metalloendopeptidase activity"/>
    <property type="evidence" value="ECO:0007669"/>
    <property type="project" value="InterPro"/>
</dbReference>
<comment type="subcellular location">
    <subcellularLocation>
        <location evidence="2">Endomembrane system</location>
        <topology evidence="2">Multi-pass membrane protein</topology>
    </subcellularLocation>
</comment>
<evidence type="ECO:0000256" key="10">
    <source>
        <dbReference type="ARBA" id="ARBA00045828"/>
    </source>
</evidence>
<dbReference type="PRINTS" id="PR01000">
    <property type="entry name" value="SREBPS2PTASE"/>
</dbReference>
<reference evidence="12" key="1">
    <citation type="submission" date="2020-04" db="EMBL/GenBank/DDBJ databases">
        <authorList>
            <person name="Alioto T."/>
            <person name="Alioto T."/>
            <person name="Gomez Garrido J."/>
        </authorList>
    </citation>
    <scope>NUCLEOTIDE SEQUENCE</scope>
    <source>
        <strain evidence="12">A484AB</strain>
    </source>
</reference>
<keyword evidence="8" id="KW-0472">Membrane</keyword>
<dbReference type="SUPFAM" id="SSF50156">
    <property type="entry name" value="PDZ domain-like"/>
    <property type="match status" value="1"/>
</dbReference>
<evidence type="ECO:0000256" key="1">
    <source>
        <dbReference type="ARBA" id="ARBA00001350"/>
    </source>
</evidence>
<protein>
    <recommendedName>
        <fullName evidence="5">Membrane-bound transcription factor site-2 protease</fullName>
        <ecNumber evidence="4">3.4.24.85</ecNumber>
    </recommendedName>
    <alternativeName>
        <fullName evidence="9">Endopeptidase S2P</fullName>
    </alternativeName>
</protein>
<evidence type="ECO:0000313" key="13">
    <source>
        <dbReference type="Proteomes" id="UP001152795"/>
    </source>
</evidence>
<dbReference type="PANTHER" id="PTHR13325">
    <property type="entry name" value="PROTEASE M50 MEMBRANE-BOUND TRANSCRIPTION FACTOR SITE 2 PROTEASE"/>
    <property type="match status" value="1"/>
</dbReference>
<comment type="similarity">
    <text evidence="3">Belongs to the peptidase M50A family.</text>
</comment>
<dbReference type="Pfam" id="PF02163">
    <property type="entry name" value="Peptidase_M50"/>
    <property type="match status" value="1"/>
</dbReference>
<dbReference type="InterPro" id="IPR008915">
    <property type="entry name" value="Peptidase_M50"/>
</dbReference>
<proteinExistence type="inferred from homology"/>
<evidence type="ECO:0000256" key="4">
    <source>
        <dbReference type="ARBA" id="ARBA00012347"/>
    </source>
</evidence>
<evidence type="ECO:0000256" key="2">
    <source>
        <dbReference type="ARBA" id="ARBA00004127"/>
    </source>
</evidence>